<dbReference type="Proteomes" id="UP000026915">
    <property type="component" value="Chromosome 3"/>
</dbReference>
<keyword evidence="6" id="KW-1185">Reference proteome</keyword>
<dbReference type="Gramene" id="EOY21019">
    <property type="protein sequence ID" value="EOY21019"/>
    <property type="gene ID" value="TCM_012332"/>
</dbReference>
<dbReference type="PROSITE" id="PS51782">
    <property type="entry name" value="LYSM"/>
    <property type="match status" value="2"/>
</dbReference>
<evidence type="ECO:0000256" key="1">
    <source>
        <dbReference type="SAM" id="MobiDB-lite"/>
    </source>
</evidence>
<dbReference type="Pfam" id="PF01476">
    <property type="entry name" value="LysM"/>
    <property type="match status" value="2"/>
</dbReference>
<evidence type="ECO:0000256" key="3">
    <source>
        <dbReference type="SAM" id="SignalP"/>
    </source>
</evidence>
<dbReference type="AlphaFoldDB" id="A0A061G1V0"/>
<feature type="domain" description="LysM" evidence="4">
    <location>
        <begin position="104"/>
        <end position="150"/>
    </location>
</feature>
<accession>A0A061G1V0</accession>
<dbReference type="SMART" id="SM00257">
    <property type="entry name" value="LysM"/>
    <property type="match status" value="3"/>
</dbReference>
<evidence type="ECO:0000256" key="2">
    <source>
        <dbReference type="SAM" id="Phobius"/>
    </source>
</evidence>
<feature type="domain" description="LysM" evidence="4">
    <location>
        <begin position="169"/>
        <end position="212"/>
    </location>
</feature>
<dbReference type="PANTHER" id="PTHR33734">
    <property type="entry name" value="LYSM DOMAIN-CONTAINING GPI-ANCHORED PROTEIN 2"/>
    <property type="match status" value="1"/>
</dbReference>
<organism evidence="5 6">
    <name type="scientific">Theobroma cacao</name>
    <name type="common">Cacao</name>
    <name type="synonym">Cocoa</name>
    <dbReference type="NCBI Taxonomy" id="3641"/>
    <lineage>
        <taxon>Eukaryota</taxon>
        <taxon>Viridiplantae</taxon>
        <taxon>Streptophyta</taxon>
        <taxon>Embryophyta</taxon>
        <taxon>Tracheophyta</taxon>
        <taxon>Spermatophyta</taxon>
        <taxon>Magnoliopsida</taxon>
        <taxon>eudicotyledons</taxon>
        <taxon>Gunneridae</taxon>
        <taxon>Pentapetalae</taxon>
        <taxon>rosids</taxon>
        <taxon>malvids</taxon>
        <taxon>Malvales</taxon>
        <taxon>Malvaceae</taxon>
        <taxon>Byttnerioideae</taxon>
        <taxon>Theobroma</taxon>
    </lineage>
</organism>
<evidence type="ECO:0000259" key="4">
    <source>
        <dbReference type="PROSITE" id="PS51782"/>
    </source>
</evidence>
<dbReference type="PANTHER" id="PTHR33734:SF28">
    <property type="entry name" value="LYSM DOMAIN-CONTAINING GPI-ANCHORED PROTEIN 1-LIKE"/>
    <property type="match status" value="1"/>
</dbReference>
<evidence type="ECO:0000313" key="6">
    <source>
        <dbReference type="Proteomes" id="UP000026915"/>
    </source>
</evidence>
<dbReference type="Gene3D" id="3.10.350.10">
    <property type="entry name" value="LysM domain"/>
    <property type="match status" value="2"/>
</dbReference>
<dbReference type="HOGENOM" id="CLU_047073_3_0_1"/>
<dbReference type="CDD" id="cd00118">
    <property type="entry name" value="LysM"/>
    <property type="match status" value="1"/>
</dbReference>
<feature type="chain" id="PRO_5001602467" evidence="3">
    <location>
        <begin position="24"/>
        <end position="401"/>
    </location>
</feature>
<feature type="signal peptide" evidence="3">
    <location>
        <begin position="1"/>
        <end position="23"/>
    </location>
</feature>
<dbReference type="eggNOG" id="ENOG502QURQ">
    <property type="taxonomic scope" value="Eukaryota"/>
</dbReference>
<dbReference type="OMA" id="WYDESMI"/>
<keyword evidence="2" id="KW-1133">Transmembrane helix</keyword>
<feature type="region of interest" description="Disordered" evidence="1">
    <location>
        <begin position="340"/>
        <end position="364"/>
    </location>
</feature>
<keyword evidence="2" id="KW-0472">Membrane</keyword>
<name>A0A061G1V0_THECC</name>
<keyword evidence="3" id="KW-0732">Signal</keyword>
<evidence type="ECO:0000313" key="5">
    <source>
        <dbReference type="EMBL" id="EOY21019.1"/>
    </source>
</evidence>
<dbReference type="InParanoid" id="A0A061G1V0"/>
<sequence length="401" mass="42386">MEVTVGVPLPILLLISLIPVTHSKSTIEPCNSSDSCVSLLYYILPYDSKLSEIAYRFGVNPFDILGANSISPKTLGDEIFKAESVVKVPIPCSCVDGIRRCMPPTYTVRPADTAASISEGFGGFVSAEQIRSRNGINATNPLTSGQSLVIPLPCTCFGNVSNGIPAVYMSYVVKSGESLSSIASEFGTTAMELEAVNGLGQAVVNSGDVLFIPISACSSANLKWYNESLIVAKGSFALTASNCIKCVCGTEDLNLRCWPSGIAPSCSQLQCKDSDLFIGDSVVNNTPFGCKVTTCIYRGHNGGKIYRSLAYSWQAPCPGNQCYNMASPSPAPSPFILTISPSPSSSPPSNPTAGTIAPNSNTTTKQNFNLSSQGTLLLLTHGAFFYTLLPLGLGLELSFFL</sequence>
<dbReference type="InterPro" id="IPR036779">
    <property type="entry name" value="LysM_dom_sf"/>
</dbReference>
<proteinExistence type="predicted"/>
<dbReference type="EMBL" id="CM001881">
    <property type="protein sequence ID" value="EOY21019.1"/>
    <property type="molecule type" value="Genomic_DNA"/>
</dbReference>
<keyword evidence="2" id="KW-0812">Transmembrane</keyword>
<gene>
    <name evidence="5" type="ORF">TCM_012332</name>
</gene>
<reference evidence="5 6" key="1">
    <citation type="journal article" date="2013" name="Genome Biol.">
        <title>The genome sequence of the most widely cultivated cacao type and its use to identify candidate genes regulating pod color.</title>
        <authorList>
            <person name="Motamayor J.C."/>
            <person name="Mockaitis K."/>
            <person name="Schmutz J."/>
            <person name="Haiminen N."/>
            <person name="Iii D.L."/>
            <person name="Cornejo O."/>
            <person name="Findley S.D."/>
            <person name="Zheng P."/>
            <person name="Utro F."/>
            <person name="Royaert S."/>
            <person name="Saski C."/>
            <person name="Jenkins J."/>
            <person name="Podicheti R."/>
            <person name="Zhao M."/>
            <person name="Scheffler B.E."/>
            <person name="Stack J.C."/>
            <person name="Feltus F.A."/>
            <person name="Mustiga G.M."/>
            <person name="Amores F."/>
            <person name="Phillips W."/>
            <person name="Marelli J.P."/>
            <person name="May G.D."/>
            <person name="Shapiro H."/>
            <person name="Ma J."/>
            <person name="Bustamante C.D."/>
            <person name="Schnell R.J."/>
            <person name="Main D."/>
            <person name="Gilbert D."/>
            <person name="Parida L."/>
            <person name="Kuhn D.N."/>
        </authorList>
    </citation>
    <scope>NUCLEOTIDE SEQUENCE [LARGE SCALE GENOMIC DNA]</scope>
    <source>
        <strain evidence="6">cv. Matina 1-6</strain>
    </source>
</reference>
<dbReference type="InterPro" id="IPR018392">
    <property type="entry name" value="LysM"/>
</dbReference>
<dbReference type="SUPFAM" id="SSF54106">
    <property type="entry name" value="LysM domain"/>
    <property type="match status" value="2"/>
</dbReference>
<feature type="transmembrane region" description="Helical" evidence="2">
    <location>
        <begin position="376"/>
        <end position="400"/>
    </location>
</feature>
<protein>
    <submittedName>
        <fullName evidence="5">LysM domain GPI-anchored protein 1, putative</fullName>
    </submittedName>
</protein>